<accession>A0A5B7HTJ5</accession>
<feature type="region of interest" description="Disordered" evidence="1">
    <location>
        <begin position="1"/>
        <end position="59"/>
    </location>
</feature>
<dbReference type="EMBL" id="VSRR010043131">
    <property type="protein sequence ID" value="MPC76341.1"/>
    <property type="molecule type" value="Genomic_DNA"/>
</dbReference>
<dbReference type="AlphaFoldDB" id="A0A5B7HTJ5"/>
<protein>
    <submittedName>
        <fullName evidence="2">Uncharacterized protein</fullName>
    </submittedName>
</protein>
<proteinExistence type="predicted"/>
<sequence>MAPRKALHNSGKSPAGDKNRKQDNYQQRQGKKDELALLSEPHNVVQRRGRLARQQDTGS</sequence>
<evidence type="ECO:0000313" key="2">
    <source>
        <dbReference type="EMBL" id="MPC76341.1"/>
    </source>
</evidence>
<reference evidence="2 3" key="1">
    <citation type="submission" date="2019-05" db="EMBL/GenBank/DDBJ databases">
        <title>Another draft genome of Portunus trituberculatus and its Hox gene families provides insights of decapod evolution.</title>
        <authorList>
            <person name="Jeong J.-H."/>
            <person name="Song I."/>
            <person name="Kim S."/>
            <person name="Choi T."/>
            <person name="Kim D."/>
            <person name="Ryu S."/>
            <person name="Kim W."/>
        </authorList>
    </citation>
    <scope>NUCLEOTIDE SEQUENCE [LARGE SCALE GENOMIC DNA]</scope>
    <source>
        <tissue evidence="2">Muscle</tissue>
    </source>
</reference>
<keyword evidence="3" id="KW-1185">Reference proteome</keyword>
<comment type="caution">
    <text evidence="2">The sequence shown here is derived from an EMBL/GenBank/DDBJ whole genome shotgun (WGS) entry which is preliminary data.</text>
</comment>
<evidence type="ECO:0000313" key="3">
    <source>
        <dbReference type="Proteomes" id="UP000324222"/>
    </source>
</evidence>
<gene>
    <name evidence="2" type="ORF">E2C01_070751</name>
</gene>
<organism evidence="2 3">
    <name type="scientific">Portunus trituberculatus</name>
    <name type="common">Swimming crab</name>
    <name type="synonym">Neptunus trituberculatus</name>
    <dbReference type="NCBI Taxonomy" id="210409"/>
    <lineage>
        <taxon>Eukaryota</taxon>
        <taxon>Metazoa</taxon>
        <taxon>Ecdysozoa</taxon>
        <taxon>Arthropoda</taxon>
        <taxon>Crustacea</taxon>
        <taxon>Multicrustacea</taxon>
        <taxon>Malacostraca</taxon>
        <taxon>Eumalacostraca</taxon>
        <taxon>Eucarida</taxon>
        <taxon>Decapoda</taxon>
        <taxon>Pleocyemata</taxon>
        <taxon>Brachyura</taxon>
        <taxon>Eubrachyura</taxon>
        <taxon>Portunoidea</taxon>
        <taxon>Portunidae</taxon>
        <taxon>Portuninae</taxon>
        <taxon>Portunus</taxon>
    </lineage>
</organism>
<dbReference type="Proteomes" id="UP000324222">
    <property type="component" value="Unassembled WGS sequence"/>
</dbReference>
<name>A0A5B7HTJ5_PORTR</name>
<evidence type="ECO:0000256" key="1">
    <source>
        <dbReference type="SAM" id="MobiDB-lite"/>
    </source>
</evidence>